<feature type="binding site" evidence="6">
    <location>
        <begin position="245"/>
        <end position="249"/>
    </location>
    <ligand>
        <name>FAD</name>
        <dbReference type="ChEBI" id="CHEBI:57692"/>
    </ligand>
</feature>
<feature type="binding site" evidence="6">
    <location>
        <position position="206"/>
    </location>
    <ligand>
        <name>FAD</name>
        <dbReference type="ChEBI" id="CHEBI:57692"/>
    </ligand>
</feature>
<organism evidence="8 9">
    <name type="scientific">Pelodictyon luteolum</name>
    <dbReference type="NCBI Taxonomy" id="1100"/>
    <lineage>
        <taxon>Bacteria</taxon>
        <taxon>Pseudomonadati</taxon>
        <taxon>Chlorobiota</taxon>
        <taxon>Chlorobiia</taxon>
        <taxon>Chlorobiales</taxon>
        <taxon>Chlorobiaceae</taxon>
        <taxon>Chlorobium/Pelodictyon group</taxon>
        <taxon>Pelodictyon</taxon>
    </lineage>
</organism>
<dbReference type="SMART" id="SM00893">
    <property type="entry name" value="ETF"/>
    <property type="match status" value="1"/>
</dbReference>
<gene>
    <name evidence="8" type="ORF">A3K90_08380</name>
</gene>
<dbReference type="PIRSF" id="PIRSF000089">
    <property type="entry name" value="Electra_flavoP_a"/>
    <property type="match status" value="1"/>
</dbReference>
<reference evidence="8 9" key="1">
    <citation type="submission" date="2016-03" db="EMBL/GenBank/DDBJ databases">
        <title>Speciation and ecological success in dimly lit waters: horizontal gene transfer in a green sulfur bacteria bloom unveiled by metagenomic assembly.</title>
        <authorList>
            <person name="Llorens-Mares T."/>
            <person name="Liu Z."/>
            <person name="Allen L.Z."/>
            <person name="Rusch D.B."/>
            <person name="Craig M.T."/>
            <person name="Dupont C.L."/>
            <person name="Bryant D.A."/>
            <person name="Casamayor E.O."/>
        </authorList>
    </citation>
    <scope>NUCLEOTIDE SEQUENCE [LARGE SCALE GENOMIC DNA]</scope>
    <source>
        <strain evidence="8">CIII</strain>
    </source>
</reference>
<keyword evidence="2" id="KW-0813">Transport</keyword>
<keyword evidence="5" id="KW-0249">Electron transport</keyword>
<feature type="binding site" evidence="6">
    <location>
        <position position="283"/>
    </location>
    <ligand>
        <name>FAD</name>
        <dbReference type="ChEBI" id="CHEBI:57692"/>
    </ligand>
</feature>
<dbReference type="InterPro" id="IPR014729">
    <property type="entry name" value="Rossmann-like_a/b/a_fold"/>
</dbReference>
<feature type="domain" description="Electron transfer flavoprotein alpha/beta-subunit N-terminal" evidence="7">
    <location>
        <begin position="4"/>
        <end position="186"/>
    </location>
</feature>
<evidence type="ECO:0000313" key="9">
    <source>
        <dbReference type="Proteomes" id="UP000076481"/>
    </source>
</evidence>
<evidence type="ECO:0000313" key="8">
    <source>
        <dbReference type="EMBL" id="KZK73621.1"/>
    </source>
</evidence>
<dbReference type="Pfam" id="PF00766">
    <property type="entry name" value="ETF_alpha"/>
    <property type="match status" value="1"/>
</dbReference>
<dbReference type="InterPro" id="IPR018206">
    <property type="entry name" value="ETF_asu_C_CS"/>
</dbReference>
<feature type="binding site" evidence="6">
    <location>
        <begin position="262"/>
        <end position="269"/>
    </location>
    <ligand>
        <name>FAD</name>
        <dbReference type="ChEBI" id="CHEBI:57692"/>
    </ligand>
</feature>
<dbReference type="InterPro" id="IPR014731">
    <property type="entry name" value="ETF_asu_C"/>
</dbReference>
<name>A0A165L6B8_PELLU</name>
<dbReference type="GO" id="GO:0009055">
    <property type="term" value="F:electron transfer activity"/>
    <property type="evidence" value="ECO:0007669"/>
    <property type="project" value="InterPro"/>
</dbReference>
<protein>
    <recommendedName>
        <fullName evidence="7">Electron transfer flavoprotein alpha/beta-subunit N-terminal domain-containing protein</fullName>
    </recommendedName>
</protein>
<evidence type="ECO:0000256" key="3">
    <source>
        <dbReference type="ARBA" id="ARBA00022630"/>
    </source>
</evidence>
<dbReference type="Gene3D" id="3.40.50.620">
    <property type="entry name" value="HUPs"/>
    <property type="match status" value="1"/>
</dbReference>
<evidence type="ECO:0000259" key="7">
    <source>
        <dbReference type="SMART" id="SM00893"/>
    </source>
</evidence>
<dbReference type="GO" id="GO:0050660">
    <property type="term" value="F:flavin adenine dinucleotide binding"/>
    <property type="evidence" value="ECO:0007669"/>
    <property type="project" value="InterPro"/>
</dbReference>
<dbReference type="Gene3D" id="3.40.50.1220">
    <property type="entry name" value="TPP-binding domain"/>
    <property type="match status" value="1"/>
</dbReference>
<dbReference type="SUPFAM" id="SSF52402">
    <property type="entry name" value="Adenine nucleotide alpha hydrolases-like"/>
    <property type="match status" value="1"/>
</dbReference>
<dbReference type="EMBL" id="LVWG01000035">
    <property type="protein sequence ID" value="KZK73621.1"/>
    <property type="molecule type" value="Genomic_DNA"/>
</dbReference>
<dbReference type="PANTHER" id="PTHR43153:SF1">
    <property type="entry name" value="ELECTRON TRANSFER FLAVOPROTEIN SUBUNIT ALPHA, MITOCHONDRIAL"/>
    <property type="match status" value="1"/>
</dbReference>
<dbReference type="Pfam" id="PF01012">
    <property type="entry name" value="ETF"/>
    <property type="match status" value="1"/>
</dbReference>
<comment type="similarity">
    <text evidence="1">Belongs to the ETF alpha-subunit/FixB family.</text>
</comment>
<evidence type="ECO:0000256" key="1">
    <source>
        <dbReference type="ARBA" id="ARBA00005817"/>
    </source>
</evidence>
<dbReference type="InterPro" id="IPR001308">
    <property type="entry name" value="ETF_a/FixB"/>
</dbReference>
<comment type="cofactor">
    <cofactor evidence="6">
        <name>FAD</name>
        <dbReference type="ChEBI" id="CHEBI:57692"/>
    </cofactor>
    <text evidence="6">Binds 1 FAD per dimer.</text>
</comment>
<evidence type="ECO:0000256" key="2">
    <source>
        <dbReference type="ARBA" id="ARBA00022448"/>
    </source>
</evidence>
<dbReference type="GO" id="GO:0033539">
    <property type="term" value="P:fatty acid beta-oxidation using acyl-CoA dehydrogenase"/>
    <property type="evidence" value="ECO:0007669"/>
    <property type="project" value="TreeGrafter"/>
</dbReference>
<dbReference type="AlphaFoldDB" id="A0A165L6B8"/>
<dbReference type="InterPro" id="IPR014730">
    <property type="entry name" value="ETF_a/b_N"/>
</dbReference>
<evidence type="ECO:0000256" key="6">
    <source>
        <dbReference type="PIRSR" id="PIRSR000089-1"/>
    </source>
</evidence>
<evidence type="ECO:0000256" key="5">
    <source>
        <dbReference type="ARBA" id="ARBA00022982"/>
    </source>
</evidence>
<dbReference type="PROSITE" id="PS00696">
    <property type="entry name" value="ETF_ALPHA"/>
    <property type="match status" value="1"/>
</dbReference>
<dbReference type="InterPro" id="IPR029035">
    <property type="entry name" value="DHS-like_NAD/FAD-binding_dom"/>
</dbReference>
<evidence type="ECO:0000256" key="4">
    <source>
        <dbReference type="ARBA" id="ARBA00022827"/>
    </source>
</evidence>
<proteinExistence type="inferred from homology"/>
<keyword evidence="4 6" id="KW-0274">FAD</keyword>
<feature type="binding site" evidence="6">
    <location>
        <begin position="231"/>
        <end position="232"/>
    </location>
    <ligand>
        <name>FAD</name>
        <dbReference type="ChEBI" id="CHEBI:57692"/>
    </ligand>
</feature>
<dbReference type="SUPFAM" id="SSF52467">
    <property type="entry name" value="DHS-like NAD/FAD-binding domain"/>
    <property type="match status" value="1"/>
</dbReference>
<dbReference type="RefSeq" id="WP_303682323.1">
    <property type="nucleotide sequence ID" value="NZ_LVWG01000035.1"/>
</dbReference>
<dbReference type="PANTHER" id="PTHR43153">
    <property type="entry name" value="ELECTRON TRANSFER FLAVOPROTEIN ALPHA"/>
    <property type="match status" value="1"/>
</dbReference>
<sequence>MGKVLVFLEQREGQLKKASLDILLRAYELARMTGDGPVAAVLPGPVDTASLPSLGVRLYHASDPSLAHYSQYSYAALIQEAFALEGAADLLFADTALARDLAPLLSIRMNASLLQGCSALPAPGEPSIRPLYSGAATGEFTPSAPLRIITLIPSGERPEPSTGGLLRVIPLPTPKPVGLSAVVREVVLQSGMPDVSEAGIIIAGGRGVGGPEGFRLLEELALLLKGAVGASRSAVDEGWRPHSEQIGQTGKSVAPALYIACGISGAVQHLAGISRARTVVAINRDPHAPIFGAADYGLVADLHTALPALTLAVRELQELK</sequence>
<dbReference type="Proteomes" id="UP000076481">
    <property type="component" value="Unassembled WGS sequence"/>
</dbReference>
<keyword evidence="3" id="KW-0285">Flavoprotein</keyword>
<accession>A0A165L6B8</accession>
<comment type="caution">
    <text evidence="8">The sequence shown here is derived from an EMBL/GenBank/DDBJ whole genome shotgun (WGS) entry which is preliminary data.</text>
</comment>